<name>A0A1E3AYP5_9FIRM</name>
<comment type="caution">
    <text evidence="9">The sequence shown here is derived from an EMBL/GenBank/DDBJ whole genome shotgun (WGS) entry which is preliminary data.</text>
</comment>
<feature type="transmembrane region" description="Helical" evidence="8">
    <location>
        <begin position="333"/>
        <end position="354"/>
    </location>
</feature>
<evidence type="ECO:0000256" key="5">
    <source>
        <dbReference type="ARBA" id="ARBA00022989"/>
    </source>
</evidence>
<dbReference type="EMBL" id="MCGI01000001">
    <property type="protein sequence ID" value="ODM13326.1"/>
    <property type="molecule type" value="Genomic_DNA"/>
</dbReference>
<dbReference type="PATRIC" id="fig|1432052.3.peg.1148"/>
<dbReference type="GO" id="GO:0016746">
    <property type="term" value="F:acyltransferase activity"/>
    <property type="evidence" value="ECO:0007669"/>
    <property type="project" value="UniProtKB-KW"/>
</dbReference>
<feature type="transmembrane region" description="Helical" evidence="8">
    <location>
        <begin position="400"/>
        <end position="420"/>
    </location>
</feature>
<dbReference type="Pfam" id="PF03062">
    <property type="entry name" value="MBOAT"/>
    <property type="match status" value="1"/>
</dbReference>
<evidence type="ECO:0000313" key="9">
    <source>
        <dbReference type="EMBL" id="ODM13326.1"/>
    </source>
</evidence>
<dbReference type="PANTHER" id="PTHR13285">
    <property type="entry name" value="ACYLTRANSFERASE"/>
    <property type="match status" value="1"/>
</dbReference>
<dbReference type="Proteomes" id="UP000095003">
    <property type="component" value="Unassembled WGS sequence"/>
</dbReference>
<keyword evidence="6 7" id="KW-0472">Membrane</keyword>
<feature type="transmembrane region" description="Helical" evidence="8">
    <location>
        <begin position="28"/>
        <end position="50"/>
    </location>
</feature>
<dbReference type="InterPro" id="IPR004299">
    <property type="entry name" value="MBOAT_fam"/>
</dbReference>
<reference evidence="9 10" key="1">
    <citation type="submission" date="2016-07" db="EMBL/GenBank/DDBJ databases">
        <title>Characterization of isolates of Eisenbergiella tayi derived from blood cultures, using whole genome sequencing.</title>
        <authorList>
            <person name="Burdz T."/>
            <person name="Wiebe D."/>
            <person name="Huynh C."/>
            <person name="Bernard K."/>
        </authorList>
    </citation>
    <scope>NUCLEOTIDE SEQUENCE [LARGE SCALE GENOMIC DNA]</scope>
    <source>
        <strain evidence="9 10">NML 120489</strain>
    </source>
</reference>
<organism evidence="9 10">
    <name type="scientific">Eisenbergiella tayi</name>
    <dbReference type="NCBI Taxonomy" id="1432052"/>
    <lineage>
        <taxon>Bacteria</taxon>
        <taxon>Bacillati</taxon>
        <taxon>Bacillota</taxon>
        <taxon>Clostridia</taxon>
        <taxon>Lachnospirales</taxon>
        <taxon>Lachnospiraceae</taxon>
        <taxon>Eisenbergiella</taxon>
    </lineage>
</organism>
<dbReference type="PANTHER" id="PTHR13285:SF18">
    <property type="entry name" value="PROTEIN-CYSTEINE N-PALMITOYLTRANSFERASE RASP"/>
    <property type="match status" value="1"/>
</dbReference>
<dbReference type="RefSeq" id="WP_069155979.1">
    <property type="nucleotide sequence ID" value="NZ_MCGI01000001.1"/>
</dbReference>
<feature type="transmembrane region" description="Helical" evidence="8">
    <location>
        <begin position="89"/>
        <end position="111"/>
    </location>
</feature>
<feature type="transmembrane region" description="Helical" evidence="8">
    <location>
        <begin position="452"/>
        <end position="470"/>
    </location>
</feature>
<evidence type="ECO:0000256" key="4">
    <source>
        <dbReference type="ARBA" id="ARBA00022692"/>
    </source>
</evidence>
<comment type="similarity">
    <text evidence="2 7">Belongs to the membrane-bound acyltransferase family.</text>
</comment>
<dbReference type="EC" id="2.3.1.-" evidence="9"/>
<sequence length="520" mass="60889">MSITSFYFLIFYAFILFIYYNVPKWMQWSVLLAASLFYFLTSGNSILILYPLTATAISHFGIRTIVRIESDREELKRKGKNPDFIKRNVLCATVIGILIFLITFKYINFVINTINGIGNFWGRNTVLFPVVNWLVPLGISYYSLSLIGYVADVYFGIAKPENNFGKLAVYGMYFPVMISGPILKYREDGEQFFQPHFFDYTHVTRGMQRMLWGYFKKLIISERMAIIVNTVYGNYADYPGGYIWIGTICFAFQLYTDFSGCMDIVLGMSETFGIRLPENFERPFFSKNISEYWRRWHITLGIWMKEYVFYPLLRTSFFIKFGKKLRKCFGKKWGKQLTTFTAMFFLWFTVGIWHGGSWKYIIGSGLLHWFYIVCGEISSPWTDKVMYKLHLKDESFVMKLFRIFRTFFLVNIGFVFFRAASVSDAVKMLRAATVNNVVDIINGGFLQLGLDWIEIVISIMALFLLFMISLMQRNGSVRDRVADRNIFQRWVIWYALLFMVILLGYYGPGYTAAEFIYQGF</sequence>
<dbReference type="PIRSF" id="PIRSF500217">
    <property type="entry name" value="AlgI"/>
    <property type="match status" value="1"/>
</dbReference>
<keyword evidence="3 7" id="KW-1003">Cell membrane</keyword>
<keyword evidence="4 8" id="KW-0812">Transmembrane</keyword>
<keyword evidence="7 9" id="KW-0012">Acyltransferase</keyword>
<evidence type="ECO:0000256" key="8">
    <source>
        <dbReference type="SAM" id="Phobius"/>
    </source>
</evidence>
<dbReference type="PIRSF" id="PIRSF016636">
    <property type="entry name" value="AlgI_DltB"/>
    <property type="match status" value="1"/>
</dbReference>
<evidence type="ECO:0000256" key="6">
    <source>
        <dbReference type="ARBA" id="ARBA00023136"/>
    </source>
</evidence>
<feature type="transmembrane region" description="Helical" evidence="8">
    <location>
        <begin position="360"/>
        <end position="379"/>
    </location>
</feature>
<keyword evidence="7 9" id="KW-0808">Transferase</keyword>
<accession>A0A1E3AYP5</accession>
<evidence type="ECO:0000313" key="10">
    <source>
        <dbReference type="Proteomes" id="UP000095003"/>
    </source>
</evidence>
<evidence type="ECO:0000256" key="7">
    <source>
        <dbReference type="PIRNR" id="PIRNR016636"/>
    </source>
</evidence>
<dbReference type="GO" id="GO:0042121">
    <property type="term" value="P:alginic acid biosynthetic process"/>
    <property type="evidence" value="ECO:0007669"/>
    <property type="project" value="InterPro"/>
</dbReference>
<dbReference type="AlphaFoldDB" id="A0A1E3AYP5"/>
<dbReference type="InterPro" id="IPR028362">
    <property type="entry name" value="AlgI"/>
</dbReference>
<keyword evidence="5 8" id="KW-1133">Transmembrane helix</keyword>
<proteinExistence type="inferred from homology"/>
<feature type="transmembrane region" description="Helical" evidence="8">
    <location>
        <begin position="490"/>
        <end position="507"/>
    </location>
</feature>
<evidence type="ECO:0000256" key="1">
    <source>
        <dbReference type="ARBA" id="ARBA00004651"/>
    </source>
</evidence>
<comment type="subcellular location">
    <subcellularLocation>
        <location evidence="1">Cell membrane</location>
        <topology evidence="1">Multi-pass membrane protein</topology>
    </subcellularLocation>
</comment>
<feature type="transmembrane region" description="Helical" evidence="8">
    <location>
        <begin position="131"/>
        <end position="155"/>
    </location>
</feature>
<dbReference type="InterPro" id="IPR051085">
    <property type="entry name" value="MB_O-acyltransferase"/>
</dbReference>
<protein>
    <submittedName>
        <fullName evidence="9">Peptidoglycan O-acetyltransferase</fullName>
        <ecNumber evidence="9">2.3.1.-</ecNumber>
    </submittedName>
</protein>
<dbReference type="GeneID" id="93299546"/>
<feature type="transmembrane region" description="Helical" evidence="8">
    <location>
        <begin position="5"/>
        <end position="22"/>
    </location>
</feature>
<evidence type="ECO:0000256" key="2">
    <source>
        <dbReference type="ARBA" id="ARBA00010323"/>
    </source>
</evidence>
<gene>
    <name evidence="9" type="primary">patA_4</name>
    <name evidence="9" type="ORF">BEH84_01041</name>
</gene>
<evidence type="ECO:0000256" key="3">
    <source>
        <dbReference type="ARBA" id="ARBA00022475"/>
    </source>
</evidence>
<dbReference type="InterPro" id="IPR024194">
    <property type="entry name" value="Ac/AlaTfrase_AlgI/DltB"/>
</dbReference>
<dbReference type="GO" id="GO:0005886">
    <property type="term" value="C:plasma membrane"/>
    <property type="evidence" value="ECO:0007669"/>
    <property type="project" value="UniProtKB-SubCell"/>
</dbReference>